<evidence type="ECO:0000313" key="7">
    <source>
        <dbReference type="EMBL" id="SHH97142.1"/>
    </source>
</evidence>
<gene>
    <name evidence="7" type="ORF">SAMN05443551_3827</name>
</gene>
<protein>
    <submittedName>
        <fullName evidence="7">Cytochrome C oxidase, cbb3-type, subunit III</fullName>
    </submittedName>
</protein>
<evidence type="ECO:0000256" key="1">
    <source>
        <dbReference type="ARBA" id="ARBA00022617"/>
    </source>
</evidence>
<evidence type="ECO:0000256" key="2">
    <source>
        <dbReference type="ARBA" id="ARBA00022723"/>
    </source>
</evidence>
<dbReference type="PANTHER" id="PTHR35008:SF4">
    <property type="entry name" value="BLL4482 PROTEIN"/>
    <property type="match status" value="1"/>
</dbReference>
<dbReference type="InterPro" id="IPR009056">
    <property type="entry name" value="Cyt_c-like_dom"/>
</dbReference>
<dbReference type="GO" id="GO:0009055">
    <property type="term" value="F:electron transfer activity"/>
    <property type="evidence" value="ECO:0007669"/>
    <property type="project" value="InterPro"/>
</dbReference>
<feature type="signal peptide" evidence="5">
    <location>
        <begin position="1"/>
        <end position="21"/>
    </location>
</feature>
<dbReference type="InterPro" id="IPR051459">
    <property type="entry name" value="Cytochrome_c-type_DH"/>
</dbReference>
<keyword evidence="3 4" id="KW-0408">Iron</keyword>
<dbReference type="InterPro" id="IPR036909">
    <property type="entry name" value="Cyt_c-like_dom_sf"/>
</dbReference>
<keyword evidence="5" id="KW-0732">Signal</keyword>
<dbReference type="GO" id="GO:0046872">
    <property type="term" value="F:metal ion binding"/>
    <property type="evidence" value="ECO:0007669"/>
    <property type="project" value="UniProtKB-KW"/>
</dbReference>
<dbReference type="RefSeq" id="WP_072779816.1">
    <property type="nucleotide sequence ID" value="NZ_FQXC01000006.1"/>
</dbReference>
<reference evidence="7 8" key="1">
    <citation type="submission" date="2016-11" db="EMBL/GenBank/DDBJ databases">
        <authorList>
            <person name="Jaros S."/>
            <person name="Januszkiewicz K."/>
            <person name="Wedrychowicz H."/>
        </authorList>
    </citation>
    <scope>NUCLEOTIDE SEQUENCE [LARGE SCALE GENOMIC DNA]</scope>
    <source>
        <strain evidence="7 8">DSM 29431</strain>
    </source>
</reference>
<proteinExistence type="predicted"/>
<evidence type="ECO:0000259" key="6">
    <source>
        <dbReference type="PROSITE" id="PS51007"/>
    </source>
</evidence>
<dbReference type="STRING" id="996342.SAMN05443551_3827"/>
<dbReference type="EMBL" id="FQXC01000006">
    <property type="protein sequence ID" value="SHH97142.1"/>
    <property type="molecule type" value="Genomic_DNA"/>
</dbReference>
<keyword evidence="2 4" id="KW-0479">Metal-binding</keyword>
<dbReference type="SUPFAM" id="SSF46626">
    <property type="entry name" value="Cytochrome c"/>
    <property type="match status" value="1"/>
</dbReference>
<dbReference type="Pfam" id="PF00034">
    <property type="entry name" value="Cytochrom_C"/>
    <property type="match status" value="1"/>
</dbReference>
<dbReference type="Gene3D" id="1.10.760.10">
    <property type="entry name" value="Cytochrome c-like domain"/>
    <property type="match status" value="1"/>
</dbReference>
<name>A0A1M5XBX5_9RHOB</name>
<dbReference type="PANTHER" id="PTHR35008">
    <property type="entry name" value="BLL4482 PROTEIN-RELATED"/>
    <property type="match status" value="1"/>
</dbReference>
<accession>A0A1M5XBX5</accession>
<evidence type="ECO:0000313" key="8">
    <source>
        <dbReference type="Proteomes" id="UP000184221"/>
    </source>
</evidence>
<sequence>MRPSHAIAILSFVILSSGAQASGLLPYEDAERIANGSVVYNEYCAVCHGADLEGQVEEWRQPDADGFLPAPPHDETGHTWHHADDLLINIVTRGTEAIVGGTYKSNMMGFGDVLSREEIEDVLAFIKSTWSDEVIEIHNGINERASLYGN</sequence>
<feature type="domain" description="Cytochrome c" evidence="6">
    <location>
        <begin position="31"/>
        <end position="130"/>
    </location>
</feature>
<evidence type="ECO:0000256" key="5">
    <source>
        <dbReference type="SAM" id="SignalP"/>
    </source>
</evidence>
<evidence type="ECO:0000256" key="4">
    <source>
        <dbReference type="PROSITE-ProRule" id="PRU00433"/>
    </source>
</evidence>
<keyword evidence="1 4" id="KW-0349">Heme</keyword>
<evidence type="ECO:0000256" key="3">
    <source>
        <dbReference type="ARBA" id="ARBA00023004"/>
    </source>
</evidence>
<dbReference type="OrthoDB" id="9811281at2"/>
<dbReference type="GO" id="GO:0020037">
    <property type="term" value="F:heme binding"/>
    <property type="evidence" value="ECO:0007669"/>
    <property type="project" value="InterPro"/>
</dbReference>
<dbReference type="PROSITE" id="PS51007">
    <property type="entry name" value="CYTC"/>
    <property type="match status" value="1"/>
</dbReference>
<dbReference type="AlphaFoldDB" id="A0A1M5XBX5"/>
<dbReference type="Proteomes" id="UP000184221">
    <property type="component" value="Unassembled WGS sequence"/>
</dbReference>
<keyword evidence="8" id="KW-1185">Reference proteome</keyword>
<organism evidence="7 8">
    <name type="scientific">Marivita hallyeonensis</name>
    <dbReference type="NCBI Taxonomy" id="996342"/>
    <lineage>
        <taxon>Bacteria</taxon>
        <taxon>Pseudomonadati</taxon>
        <taxon>Pseudomonadota</taxon>
        <taxon>Alphaproteobacteria</taxon>
        <taxon>Rhodobacterales</taxon>
        <taxon>Roseobacteraceae</taxon>
        <taxon>Marivita</taxon>
    </lineage>
</organism>
<feature type="chain" id="PRO_5012816189" evidence="5">
    <location>
        <begin position="22"/>
        <end position="150"/>
    </location>
</feature>